<keyword evidence="5" id="KW-1185">Reference proteome</keyword>
<dbReference type="Gene3D" id="3.40.50.1000">
    <property type="entry name" value="HAD superfamily/HAD-like"/>
    <property type="match status" value="1"/>
</dbReference>
<sequence>MNPPIRALTLDLDETLWAIGPVIARAEAKLHQWLQQHAPATAAAFDVPALQRERDRVAAEFPERAHDFTWVRLQSIAQCLAQSGEDSSLAQAAFDEFLVWRHRVELFPDARLALQRLAARYPLFALTNGNADLGRIGIDEFFSGRLAARDFGRGKPHADFFHAACAQLGLPPGEVLHVGDDWALDIEGAHAAGQPSAWIHRPGHPARPSHSTAQPAFVGSDLLQLLSWLEAGA</sequence>
<dbReference type="InterPro" id="IPR051400">
    <property type="entry name" value="HAD-like_hydrolase"/>
</dbReference>
<evidence type="ECO:0000256" key="3">
    <source>
        <dbReference type="ARBA" id="ARBA00022842"/>
    </source>
</evidence>
<dbReference type="SUPFAM" id="SSF56784">
    <property type="entry name" value="HAD-like"/>
    <property type="match status" value="1"/>
</dbReference>
<proteinExistence type="predicted"/>
<keyword evidence="3" id="KW-0460">Magnesium</keyword>
<evidence type="ECO:0000256" key="1">
    <source>
        <dbReference type="ARBA" id="ARBA00001946"/>
    </source>
</evidence>
<dbReference type="PANTHER" id="PTHR46470:SF4">
    <property type="entry name" value="5-AMINO-6-(5-PHOSPHO-D-RIBITYLAMINO)URACIL PHOSPHATASE YIGB"/>
    <property type="match status" value="1"/>
</dbReference>
<dbReference type="InterPro" id="IPR023214">
    <property type="entry name" value="HAD_sf"/>
</dbReference>
<gene>
    <name evidence="4" type="ORF">HNQ51_000310</name>
</gene>
<dbReference type="InterPro" id="IPR006439">
    <property type="entry name" value="HAD-SF_hydro_IA"/>
</dbReference>
<evidence type="ECO:0000256" key="2">
    <source>
        <dbReference type="ARBA" id="ARBA00022801"/>
    </source>
</evidence>
<dbReference type="NCBIfam" id="TIGR01549">
    <property type="entry name" value="HAD-SF-IA-v1"/>
    <property type="match status" value="1"/>
</dbReference>
<evidence type="ECO:0000313" key="4">
    <source>
        <dbReference type="EMBL" id="MBB5203017.1"/>
    </source>
</evidence>
<comment type="cofactor">
    <cofactor evidence="1">
        <name>Mg(2+)</name>
        <dbReference type="ChEBI" id="CHEBI:18420"/>
    </cofactor>
</comment>
<organism evidence="4 5">
    <name type="scientific">Inhella inkyongensis</name>
    <dbReference type="NCBI Taxonomy" id="392593"/>
    <lineage>
        <taxon>Bacteria</taxon>
        <taxon>Pseudomonadati</taxon>
        <taxon>Pseudomonadota</taxon>
        <taxon>Betaproteobacteria</taxon>
        <taxon>Burkholderiales</taxon>
        <taxon>Sphaerotilaceae</taxon>
        <taxon>Inhella</taxon>
    </lineage>
</organism>
<protein>
    <submittedName>
        <fullName evidence="4">Putative hydrolase of the HAD superfamily</fullName>
    </submittedName>
</protein>
<dbReference type="AlphaFoldDB" id="A0A840RWE9"/>
<keyword evidence="2 4" id="KW-0378">Hydrolase</keyword>
<accession>A0A840RWE9</accession>
<dbReference type="SFLD" id="SFLDS00003">
    <property type="entry name" value="Haloacid_Dehalogenase"/>
    <property type="match status" value="1"/>
</dbReference>
<dbReference type="Gene3D" id="1.20.120.1600">
    <property type="match status" value="1"/>
</dbReference>
<dbReference type="GO" id="GO:0009231">
    <property type="term" value="P:riboflavin biosynthetic process"/>
    <property type="evidence" value="ECO:0007669"/>
    <property type="project" value="TreeGrafter"/>
</dbReference>
<dbReference type="PANTHER" id="PTHR46470">
    <property type="entry name" value="N-ACYLNEURAMINATE-9-PHOSPHATASE"/>
    <property type="match status" value="1"/>
</dbReference>
<name>A0A840RWE9_9BURK</name>
<dbReference type="RefSeq" id="WP_175423700.1">
    <property type="nucleotide sequence ID" value="NZ_CP040709.1"/>
</dbReference>
<dbReference type="Pfam" id="PF00702">
    <property type="entry name" value="Hydrolase"/>
    <property type="match status" value="1"/>
</dbReference>
<dbReference type="EMBL" id="JACHHO010000001">
    <property type="protein sequence ID" value="MBB5203017.1"/>
    <property type="molecule type" value="Genomic_DNA"/>
</dbReference>
<dbReference type="Proteomes" id="UP000554837">
    <property type="component" value="Unassembled WGS sequence"/>
</dbReference>
<dbReference type="SFLD" id="SFLDG01129">
    <property type="entry name" value="C1.5:_HAD__Beta-PGM__Phosphata"/>
    <property type="match status" value="1"/>
</dbReference>
<dbReference type="InterPro" id="IPR036412">
    <property type="entry name" value="HAD-like_sf"/>
</dbReference>
<dbReference type="NCBIfam" id="TIGR01509">
    <property type="entry name" value="HAD-SF-IA-v3"/>
    <property type="match status" value="1"/>
</dbReference>
<reference evidence="4 5" key="1">
    <citation type="submission" date="2020-08" db="EMBL/GenBank/DDBJ databases">
        <title>Genomic Encyclopedia of Type Strains, Phase IV (KMG-IV): sequencing the most valuable type-strain genomes for metagenomic binning, comparative biology and taxonomic classification.</title>
        <authorList>
            <person name="Goeker M."/>
        </authorList>
    </citation>
    <scope>NUCLEOTIDE SEQUENCE [LARGE SCALE GENOMIC DNA]</scope>
    <source>
        <strain evidence="4 5">DSM 23958</strain>
    </source>
</reference>
<dbReference type="GO" id="GO:0016787">
    <property type="term" value="F:hydrolase activity"/>
    <property type="evidence" value="ECO:0007669"/>
    <property type="project" value="UniProtKB-KW"/>
</dbReference>
<evidence type="ECO:0000313" key="5">
    <source>
        <dbReference type="Proteomes" id="UP000554837"/>
    </source>
</evidence>
<comment type="caution">
    <text evidence="4">The sequence shown here is derived from an EMBL/GenBank/DDBJ whole genome shotgun (WGS) entry which is preliminary data.</text>
</comment>